<dbReference type="AlphaFoldDB" id="A0A1B2LQI6"/>
<dbReference type="EMBL" id="KU923576">
    <property type="protein sequence ID" value="AOA33846.1"/>
    <property type="molecule type" value="Genomic_DNA"/>
</dbReference>
<reference evidence="1" key="1">
    <citation type="journal article" date="2016" name="FEMS Microbiol. Lett.">
        <title>Aeromonas salmonicida subsp. salmonicida strains isolated from Chinese freshwater fish contain a novel genomic island and possible regional-specific mobile genetic elements profiles.</title>
        <authorList>
            <person name="Long M."/>
            <person name="Nielsen T.K."/>
            <person name="Leisner J.J."/>
            <person name="Hansen L.H."/>
            <person name="Shen Z.X."/>
            <person name="Zhang Q.Q."/>
            <person name="Li A."/>
        </authorList>
    </citation>
    <scope>NUCLEOTIDE SEQUENCE</scope>
    <source>
        <strain evidence="1">BG</strain>
    </source>
</reference>
<accession>A0A1B2LQI6</accession>
<sequence>MNKQPLESALHFNPFEGDFGSCGDRTLKNKIVKFRKPHICHICDAETKVGETGRNLVEIFEGEIGSFYFCQECCVAMANSVDGDEDGDEDGFEINRRYELGNERRQSKIDEVAA</sequence>
<organism evidence="1">
    <name type="scientific">Aeromonas salmonicida subsp. salmonicida</name>
    <dbReference type="NCBI Taxonomy" id="29491"/>
    <lineage>
        <taxon>Bacteria</taxon>
        <taxon>Pseudomonadati</taxon>
        <taxon>Pseudomonadota</taxon>
        <taxon>Gammaproteobacteria</taxon>
        <taxon>Aeromonadales</taxon>
        <taxon>Aeromonadaceae</taxon>
        <taxon>Aeromonas</taxon>
    </lineage>
</organism>
<name>A0A1B2LQI6_AERSS</name>
<proteinExistence type="predicted"/>
<evidence type="ECO:0000313" key="1">
    <source>
        <dbReference type="EMBL" id="AOA33846.1"/>
    </source>
</evidence>
<protein>
    <submittedName>
        <fullName evidence="1">Uncharacterized protein</fullName>
    </submittedName>
</protein>